<keyword evidence="1" id="KW-0489">Methyltransferase</keyword>
<dbReference type="InterPro" id="IPR029028">
    <property type="entry name" value="Alpha/beta_knot_MTases"/>
</dbReference>
<dbReference type="PANTHER" id="PTHR43191">
    <property type="entry name" value="RRNA METHYLTRANSFERASE 3"/>
    <property type="match status" value="1"/>
</dbReference>
<gene>
    <name evidence="4" type="ORF">A3B25_02430</name>
</gene>
<proteinExistence type="predicted"/>
<keyword evidence="2" id="KW-0808">Transferase</keyword>
<dbReference type="EMBL" id="MHNW01000005">
    <property type="protein sequence ID" value="OGZ54537.1"/>
    <property type="molecule type" value="Genomic_DNA"/>
</dbReference>
<protein>
    <recommendedName>
        <fullName evidence="3">tRNA/rRNA methyltransferase SpoU type domain-containing protein</fullName>
    </recommendedName>
</protein>
<evidence type="ECO:0000313" key="4">
    <source>
        <dbReference type="EMBL" id="OGZ54537.1"/>
    </source>
</evidence>
<evidence type="ECO:0000259" key="3">
    <source>
        <dbReference type="Pfam" id="PF00588"/>
    </source>
</evidence>
<organism evidence="4 5">
    <name type="scientific">Candidatus Ryanbacteria bacterium RIFCSPLOWO2_01_FULL_48_26</name>
    <dbReference type="NCBI Taxonomy" id="1802126"/>
    <lineage>
        <taxon>Bacteria</taxon>
        <taxon>Candidatus Ryaniibacteriota</taxon>
    </lineage>
</organism>
<sequence length="181" mass="19916">MKRGNDVKNEVIVALCDIRSLHNVGSIFRTADGAGARKIYLCGITPSPVDRFGKFIPQFIKVSLGAERHLEWEEAKSAIRIIKKLKAEGFKILAIEQAKKSVFYYKAKARGGASKLALVMGSEIGGVPQSVLKYADEILEIPMRGVMVRHAHHPRRTGRGKESLNVSVAFGIVAYALREGK</sequence>
<accession>A0A1G2GWD9</accession>
<evidence type="ECO:0000256" key="2">
    <source>
        <dbReference type="ARBA" id="ARBA00022679"/>
    </source>
</evidence>
<name>A0A1G2GWD9_9BACT</name>
<dbReference type="Pfam" id="PF00588">
    <property type="entry name" value="SpoU_methylase"/>
    <property type="match status" value="1"/>
</dbReference>
<dbReference type="InterPro" id="IPR051259">
    <property type="entry name" value="rRNA_Methyltransferase"/>
</dbReference>
<dbReference type="Gene3D" id="3.40.1280.10">
    <property type="match status" value="1"/>
</dbReference>
<dbReference type="Proteomes" id="UP000179106">
    <property type="component" value="Unassembled WGS sequence"/>
</dbReference>
<dbReference type="SUPFAM" id="SSF75217">
    <property type="entry name" value="alpha/beta knot"/>
    <property type="match status" value="1"/>
</dbReference>
<dbReference type="InterPro" id="IPR001537">
    <property type="entry name" value="SpoU_MeTrfase"/>
</dbReference>
<dbReference type="GO" id="GO:0006396">
    <property type="term" value="P:RNA processing"/>
    <property type="evidence" value="ECO:0007669"/>
    <property type="project" value="InterPro"/>
</dbReference>
<reference evidence="4 5" key="1">
    <citation type="journal article" date="2016" name="Nat. Commun.">
        <title>Thousands of microbial genomes shed light on interconnected biogeochemical processes in an aquifer system.</title>
        <authorList>
            <person name="Anantharaman K."/>
            <person name="Brown C.T."/>
            <person name="Hug L.A."/>
            <person name="Sharon I."/>
            <person name="Castelle C.J."/>
            <person name="Probst A.J."/>
            <person name="Thomas B.C."/>
            <person name="Singh A."/>
            <person name="Wilkins M.J."/>
            <person name="Karaoz U."/>
            <person name="Brodie E.L."/>
            <person name="Williams K.H."/>
            <person name="Hubbard S.S."/>
            <person name="Banfield J.F."/>
        </authorList>
    </citation>
    <scope>NUCLEOTIDE SEQUENCE [LARGE SCALE GENOMIC DNA]</scope>
</reference>
<dbReference type="GO" id="GO:0032259">
    <property type="term" value="P:methylation"/>
    <property type="evidence" value="ECO:0007669"/>
    <property type="project" value="UniProtKB-KW"/>
</dbReference>
<dbReference type="InterPro" id="IPR029026">
    <property type="entry name" value="tRNA_m1G_MTases_N"/>
</dbReference>
<evidence type="ECO:0000256" key="1">
    <source>
        <dbReference type="ARBA" id="ARBA00022603"/>
    </source>
</evidence>
<dbReference type="GO" id="GO:0003723">
    <property type="term" value="F:RNA binding"/>
    <property type="evidence" value="ECO:0007669"/>
    <property type="project" value="InterPro"/>
</dbReference>
<dbReference type="PANTHER" id="PTHR43191:SF2">
    <property type="entry name" value="RRNA METHYLTRANSFERASE 3, MITOCHONDRIAL"/>
    <property type="match status" value="1"/>
</dbReference>
<evidence type="ECO:0000313" key="5">
    <source>
        <dbReference type="Proteomes" id="UP000179106"/>
    </source>
</evidence>
<dbReference type="AlphaFoldDB" id="A0A1G2GWD9"/>
<dbReference type="STRING" id="1802126.A3B25_02430"/>
<dbReference type="GO" id="GO:0008173">
    <property type="term" value="F:RNA methyltransferase activity"/>
    <property type="evidence" value="ECO:0007669"/>
    <property type="project" value="InterPro"/>
</dbReference>
<feature type="domain" description="tRNA/rRNA methyltransferase SpoU type" evidence="3">
    <location>
        <begin position="11"/>
        <end position="145"/>
    </location>
</feature>
<comment type="caution">
    <text evidence="4">The sequence shown here is derived from an EMBL/GenBank/DDBJ whole genome shotgun (WGS) entry which is preliminary data.</text>
</comment>